<sequence length="389" mass="45123">MRISPATLIIFIYLFSNILLGANYGYTGILGGDFINIEISDSYWGIYFFELVCILLFLLLLRLAYLIVKPNKHFIYKNKSMNIFIFIIQTLFLIYSYTTGVGQLSENFYEIKVDNPIKYIFTFLNPDYLFLASLCIDKKNNKANIALYLFSNLYRGWIAGALFSIFMIIISKRYSKHGIKLKYIPILLILFFTAAPSIYYVKYITRGAESIERTNISDYYSQELYNKILNAALSRFQHVSETYCIVENIDIIRLGNENSDFVPFYFETPAKNILSKVFDFQNNISLTQYSAEKILGKSPGNIHVGIAPWLIITPWLTLIYILSLLFSFVFLAFLLKKMCSGNAWTFCVWISITLAMHGWFSSYYTFIWSFFVIFILNKINLGLTKTNKA</sequence>
<evidence type="ECO:0000313" key="2">
    <source>
        <dbReference type="EMBL" id="SUC37299.1"/>
    </source>
</evidence>
<dbReference type="NCBIfam" id="NF033860">
    <property type="entry name" value="Wzy_O6_O28"/>
    <property type="match status" value="1"/>
</dbReference>
<feature type="transmembrane region" description="Helical" evidence="1">
    <location>
        <begin position="154"/>
        <end position="171"/>
    </location>
</feature>
<keyword evidence="1" id="KW-0812">Transmembrane</keyword>
<proteinExistence type="predicted"/>
<organism evidence="2 3">
    <name type="scientific">Providencia rustigianii</name>
    <dbReference type="NCBI Taxonomy" id="158850"/>
    <lineage>
        <taxon>Bacteria</taxon>
        <taxon>Pseudomonadati</taxon>
        <taxon>Pseudomonadota</taxon>
        <taxon>Gammaproteobacteria</taxon>
        <taxon>Enterobacterales</taxon>
        <taxon>Morganellaceae</taxon>
        <taxon>Providencia</taxon>
    </lineage>
</organism>
<keyword evidence="1" id="KW-0472">Membrane</keyword>
<reference evidence="2 3" key="1">
    <citation type="submission" date="2018-06" db="EMBL/GenBank/DDBJ databases">
        <authorList>
            <consortium name="Pathogen Informatics"/>
            <person name="Doyle S."/>
        </authorList>
    </citation>
    <scope>NUCLEOTIDE SEQUENCE [LARGE SCALE GENOMIC DNA]</scope>
    <source>
        <strain evidence="2 3">NCTC12026</strain>
    </source>
</reference>
<dbReference type="Proteomes" id="UP000255129">
    <property type="component" value="Unassembled WGS sequence"/>
</dbReference>
<feature type="transmembrane region" description="Helical" evidence="1">
    <location>
        <begin position="183"/>
        <end position="201"/>
    </location>
</feature>
<dbReference type="OrthoDB" id="7064607at2"/>
<protein>
    <recommendedName>
        <fullName evidence="4">Oligosaccharide repeat unit polymerase</fullName>
    </recommendedName>
</protein>
<dbReference type="EMBL" id="UGUA01000002">
    <property type="protein sequence ID" value="SUC37299.1"/>
    <property type="molecule type" value="Genomic_DNA"/>
</dbReference>
<keyword evidence="1" id="KW-1133">Transmembrane helix</keyword>
<accession>A0A379G8E3</accession>
<evidence type="ECO:0000313" key="3">
    <source>
        <dbReference type="Proteomes" id="UP000255129"/>
    </source>
</evidence>
<dbReference type="AlphaFoldDB" id="A0A379G8E3"/>
<feature type="transmembrane region" description="Helical" evidence="1">
    <location>
        <begin position="306"/>
        <end position="335"/>
    </location>
</feature>
<feature type="transmembrane region" description="Helical" evidence="1">
    <location>
        <begin position="80"/>
        <end position="98"/>
    </location>
</feature>
<gene>
    <name evidence="2" type="ORF">NCTC12026_03778</name>
</gene>
<name>A0A379G8E3_9GAMM</name>
<feature type="transmembrane region" description="Helical" evidence="1">
    <location>
        <begin position="7"/>
        <end position="26"/>
    </location>
</feature>
<feature type="transmembrane region" description="Helical" evidence="1">
    <location>
        <begin position="46"/>
        <end position="68"/>
    </location>
</feature>
<evidence type="ECO:0000256" key="1">
    <source>
        <dbReference type="SAM" id="Phobius"/>
    </source>
</evidence>
<evidence type="ECO:0008006" key="4">
    <source>
        <dbReference type="Google" id="ProtNLM"/>
    </source>
</evidence>
<dbReference type="RefSeq" id="WP_115164806.1">
    <property type="nucleotide sequence ID" value="NZ_UGUA01000002.1"/>
</dbReference>